<protein>
    <recommendedName>
        <fullName evidence="4">Prepilin-type N-terminal cleavage/methylation domain-containing protein</fullName>
    </recommendedName>
</protein>
<name>A0A2M7AXL2_9BACT</name>
<feature type="transmembrane region" description="Helical" evidence="1">
    <location>
        <begin position="16"/>
        <end position="38"/>
    </location>
</feature>
<keyword evidence="1" id="KW-1133">Transmembrane helix</keyword>
<dbReference type="EMBL" id="PEVY01000025">
    <property type="protein sequence ID" value="PIU75374.1"/>
    <property type="molecule type" value="Genomic_DNA"/>
</dbReference>
<gene>
    <name evidence="2" type="ORF">COS76_01200</name>
</gene>
<reference evidence="3" key="1">
    <citation type="submission" date="2017-09" db="EMBL/GenBank/DDBJ databases">
        <title>Depth-based differentiation of microbial function through sediment-hosted aquifers and enrichment of novel symbionts in the deep terrestrial subsurface.</title>
        <authorList>
            <person name="Probst A.J."/>
            <person name="Ladd B."/>
            <person name="Jarett J.K."/>
            <person name="Geller-Mcgrath D.E."/>
            <person name="Sieber C.M.K."/>
            <person name="Emerson J.B."/>
            <person name="Anantharaman K."/>
            <person name="Thomas B.C."/>
            <person name="Malmstrom R."/>
            <person name="Stieglmeier M."/>
            <person name="Klingl A."/>
            <person name="Woyke T."/>
            <person name="Ryan C.M."/>
            <person name="Banfield J.F."/>
        </authorList>
    </citation>
    <scope>NUCLEOTIDE SEQUENCE [LARGE SCALE GENOMIC DNA]</scope>
</reference>
<accession>A0A2M7AXL2</accession>
<dbReference type="Pfam" id="PF07963">
    <property type="entry name" value="N_methyl"/>
    <property type="match status" value="1"/>
</dbReference>
<evidence type="ECO:0000313" key="3">
    <source>
        <dbReference type="Proteomes" id="UP000228775"/>
    </source>
</evidence>
<evidence type="ECO:0000313" key="2">
    <source>
        <dbReference type="EMBL" id="PIU75374.1"/>
    </source>
</evidence>
<dbReference type="PROSITE" id="PS00409">
    <property type="entry name" value="PROKAR_NTER_METHYL"/>
    <property type="match status" value="1"/>
</dbReference>
<sequence length="209" mass="23425">MIFNIKKNEGFTLLEVIFAITIIVIAVLAIFGLVNLGVKNIGVAKNKLIASELAQEGIELVRWWREDGHVDNWTDWYDPICINGNYTPAQVCGNFRFGVNQPTNPVDIDIITNATWGGVGAAMPRIGTEINSISDIPSFFQLRYNAVSKLYNYDNGTFTNFFRIINISSPSVVPADLGYKLVTVQVIWQDRAGLKSVQVYDKLYNWMAP</sequence>
<evidence type="ECO:0000256" key="1">
    <source>
        <dbReference type="SAM" id="Phobius"/>
    </source>
</evidence>
<evidence type="ECO:0008006" key="4">
    <source>
        <dbReference type="Google" id="ProtNLM"/>
    </source>
</evidence>
<organism evidence="2 3">
    <name type="scientific">Candidatus Portnoybacteria bacterium CG06_land_8_20_14_3_00_39_12</name>
    <dbReference type="NCBI Taxonomy" id="1974809"/>
    <lineage>
        <taxon>Bacteria</taxon>
        <taxon>Candidatus Portnoyibacteriota</taxon>
    </lineage>
</organism>
<dbReference type="InterPro" id="IPR012902">
    <property type="entry name" value="N_methyl_site"/>
</dbReference>
<keyword evidence="1" id="KW-0472">Membrane</keyword>
<keyword evidence="1" id="KW-0812">Transmembrane</keyword>
<comment type="caution">
    <text evidence="2">The sequence shown here is derived from an EMBL/GenBank/DDBJ whole genome shotgun (WGS) entry which is preliminary data.</text>
</comment>
<dbReference type="AlphaFoldDB" id="A0A2M7AXL2"/>
<dbReference type="Proteomes" id="UP000228775">
    <property type="component" value="Unassembled WGS sequence"/>
</dbReference>
<proteinExistence type="predicted"/>